<keyword evidence="6" id="KW-0234">DNA repair</keyword>
<accession>A0A3B0S3B1</accession>
<protein>
    <recommendedName>
        <fullName evidence="2">DNA repair protein RecN</fullName>
    </recommendedName>
    <alternativeName>
        <fullName evidence="7">Recombination protein N</fullName>
    </alternativeName>
</protein>
<feature type="domain" description="AAA+ ATPase" evidence="9">
    <location>
        <begin position="21"/>
        <end position="489"/>
    </location>
</feature>
<dbReference type="InterPro" id="IPR038729">
    <property type="entry name" value="Rad50/SbcC_AAA"/>
</dbReference>
<evidence type="ECO:0000256" key="8">
    <source>
        <dbReference type="SAM" id="Coils"/>
    </source>
</evidence>
<dbReference type="PANTHER" id="PTHR11059:SF0">
    <property type="entry name" value="DNA REPAIR PROTEIN RECN"/>
    <property type="match status" value="1"/>
</dbReference>
<evidence type="ECO:0000256" key="5">
    <source>
        <dbReference type="ARBA" id="ARBA00022840"/>
    </source>
</evidence>
<dbReference type="EMBL" id="UOEI01000146">
    <property type="protein sequence ID" value="VAV95336.1"/>
    <property type="molecule type" value="Genomic_DNA"/>
</dbReference>
<gene>
    <name evidence="10" type="ORF">MNBD_ACTINO01-1939</name>
</gene>
<keyword evidence="5" id="KW-0067">ATP-binding</keyword>
<dbReference type="GO" id="GO:0006302">
    <property type="term" value="P:double-strand break repair"/>
    <property type="evidence" value="ECO:0007669"/>
    <property type="project" value="InterPro"/>
</dbReference>
<name>A0A3B0S3B1_9ZZZZ</name>
<dbReference type="SUPFAM" id="SSF52540">
    <property type="entry name" value="P-loop containing nucleoside triphosphate hydrolases"/>
    <property type="match status" value="1"/>
</dbReference>
<dbReference type="InterPro" id="IPR027417">
    <property type="entry name" value="P-loop_NTPase"/>
</dbReference>
<proteinExistence type="inferred from homology"/>
<dbReference type="Gene3D" id="3.40.50.300">
    <property type="entry name" value="P-loop containing nucleotide triphosphate hydrolases"/>
    <property type="match status" value="2"/>
</dbReference>
<sequence length="537" mass="56775">MLDEIHASNMGLIKDATIRPGSGLTVITGETGTGKTLMLGALRLARGDTASRDLIGPHGGTAEVAARFVSDDGTETVARRTVANGRSRAYLDGIPVTAGELTATVGPIVSIVSQHDQHTLTTSHGVRTLIDSMFTSDDARVYDAYRDAYQALNEIIDEMQALGSDQRGLERERDVLKFQIEEIDAAGFLPGDEETLRRHLDRLRHVEELSAEVASALDALGEPGAEEALGVAIASVERVARLDSEADTIVTTLADLAQGVREVRSDLSRFADALDAAPDALATAEARFAELSNLKRKYGDTLADVDRFAKDARVRAEDIDNLISTAAGIDVRHSDALTAVENAAQSLRRVRQRHAATAGTSAQDHLRDLGFVDPVVQIEIHDKEPTIAGIDRLVVLFASDASLNAAPISTVASGGELSRLVLALTLASGGAESDVVVFDEIDAGIGGSTALAMGEKLAALAATRQVICVTHLPQVAAFGSTHFVVVRSGSQTDIYEAKDDARTDEIARMLAGLIDSEKGRGHAAELLAMAGDTASFT</sequence>
<evidence type="ECO:0000259" key="9">
    <source>
        <dbReference type="SMART" id="SM00382"/>
    </source>
</evidence>
<dbReference type="InterPro" id="IPR004604">
    <property type="entry name" value="DNA_recomb/repair_RecN"/>
</dbReference>
<evidence type="ECO:0000256" key="7">
    <source>
        <dbReference type="ARBA" id="ARBA00033408"/>
    </source>
</evidence>
<keyword evidence="3" id="KW-0547">Nucleotide-binding</keyword>
<dbReference type="GO" id="GO:0006310">
    <property type="term" value="P:DNA recombination"/>
    <property type="evidence" value="ECO:0007669"/>
    <property type="project" value="InterPro"/>
</dbReference>
<dbReference type="PIRSF" id="PIRSF003128">
    <property type="entry name" value="RecN"/>
    <property type="match status" value="1"/>
</dbReference>
<dbReference type="PANTHER" id="PTHR11059">
    <property type="entry name" value="DNA REPAIR PROTEIN RECN"/>
    <property type="match status" value="1"/>
</dbReference>
<evidence type="ECO:0000256" key="3">
    <source>
        <dbReference type="ARBA" id="ARBA00022741"/>
    </source>
</evidence>
<reference evidence="10" key="1">
    <citation type="submission" date="2018-06" db="EMBL/GenBank/DDBJ databases">
        <authorList>
            <person name="Zhirakovskaya E."/>
        </authorList>
    </citation>
    <scope>NUCLEOTIDE SEQUENCE</scope>
</reference>
<keyword evidence="4" id="KW-0227">DNA damage</keyword>
<dbReference type="GO" id="GO:0005524">
    <property type="term" value="F:ATP binding"/>
    <property type="evidence" value="ECO:0007669"/>
    <property type="project" value="UniProtKB-KW"/>
</dbReference>
<evidence type="ECO:0000256" key="2">
    <source>
        <dbReference type="ARBA" id="ARBA00021315"/>
    </source>
</evidence>
<dbReference type="Pfam" id="PF13476">
    <property type="entry name" value="AAA_23"/>
    <property type="match status" value="1"/>
</dbReference>
<evidence type="ECO:0000256" key="6">
    <source>
        <dbReference type="ARBA" id="ARBA00023204"/>
    </source>
</evidence>
<keyword evidence="8" id="KW-0175">Coiled coil</keyword>
<organism evidence="10">
    <name type="scientific">hydrothermal vent metagenome</name>
    <dbReference type="NCBI Taxonomy" id="652676"/>
    <lineage>
        <taxon>unclassified sequences</taxon>
        <taxon>metagenomes</taxon>
        <taxon>ecological metagenomes</taxon>
    </lineage>
</organism>
<evidence type="ECO:0000256" key="1">
    <source>
        <dbReference type="ARBA" id="ARBA00009441"/>
    </source>
</evidence>
<dbReference type="AlphaFoldDB" id="A0A3B0S3B1"/>
<dbReference type="InterPro" id="IPR003593">
    <property type="entry name" value="AAA+_ATPase"/>
</dbReference>
<dbReference type="GO" id="GO:0016887">
    <property type="term" value="F:ATP hydrolysis activity"/>
    <property type="evidence" value="ECO:0007669"/>
    <property type="project" value="InterPro"/>
</dbReference>
<feature type="coiled-coil region" evidence="8">
    <location>
        <begin position="142"/>
        <end position="172"/>
    </location>
</feature>
<evidence type="ECO:0000313" key="10">
    <source>
        <dbReference type="EMBL" id="VAV95336.1"/>
    </source>
</evidence>
<comment type="similarity">
    <text evidence="1">Belongs to the RecN family.</text>
</comment>
<dbReference type="SMART" id="SM00382">
    <property type="entry name" value="AAA"/>
    <property type="match status" value="1"/>
</dbReference>
<evidence type="ECO:0000256" key="4">
    <source>
        <dbReference type="ARBA" id="ARBA00022763"/>
    </source>
</evidence>